<feature type="compositionally biased region" description="Low complexity" evidence="1">
    <location>
        <begin position="545"/>
        <end position="566"/>
    </location>
</feature>
<feature type="region of interest" description="Disordered" evidence="1">
    <location>
        <begin position="215"/>
        <end position="237"/>
    </location>
</feature>
<sequence>MWPLLIFYLFFHPANAQFAEIASLATSLLGSGLGPALGGAAAAGSAAAPGLGALSQIGQLYQLAQGALQLTGTGVGVLNQASEGNWFPAVLEQASKNTKAIFVYYAGLKPQKSLWPCAKTSTTLKCTRLLGLISCGADLKCRGTFTTRQDELKPANFLFLRDPRHSYLNESKWLKTFIENLMGGHGFGGPPNLGSLGPAPAGGSSGSQIGPEFGTGFPAPNVEDYTDNTEKTEAKTTTKAPETLVNIDDNDFDELTSSSAPTAAPTPTVPVTLFPEEVTTDGDSRVQVTNKAKSDGDENLLVPERASAAKTLNAKIRSGVPDLTKLIDVLRKSNLKESEIMEIVSQVEGNDNVAPPPKIDFTSAVQNIPLKKHLNRERIAKASRELHKSIEPQEKAIEAHINQLRQLPDLAASATPVPSSIVPTTAAPPPTLIPQVPPNPKPDFTSTNRLQREISSVPAGKAPFPQPTPTPTPNLLLPQPQFTTPPNYFLQHQWQHPQFPQPQLPVQPHPTLYQPQPVVQQPVHPLFQPNPYQQFPYQQYQPQQPYGQVQVQQPLHPAQQQQQPGQTSVDPITERESGSPPQYNKSAYLALSAPTRQSSVAAQQAAGPHVAPRSVHPGAVLSSQAKMRGVGYTNRSNQVQKPPAVAHGLRVAPVSNSPQVAASPARETRNVVTSPPHRRYPVRTARTQRITTPAPQVKLPDGIFAHGGLIVNADPERRPVFWKRYMHHSHQRALARSGSAHPPTSFFFVPYPRRQYLGSRRSTHI</sequence>
<organism evidence="3 4">
    <name type="scientific">Ancylostoma ceylanicum</name>
    <dbReference type="NCBI Taxonomy" id="53326"/>
    <lineage>
        <taxon>Eukaryota</taxon>
        <taxon>Metazoa</taxon>
        <taxon>Ecdysozoa</taxon>
        <taxon>Nematoda</taxon>
        <taxon>Chromadorea</taxon>
        <taxon>Rhabditida</taxon>
        <taxon>Rhabditina</taxon>
        <taxon>Rhabditomorpha</taxon>
        <taxon>Strongyloidea</taxon>
        <taxon>Ancylostomatidae</taxon>
        <taxon>Ancylostomatinae</taxon>
        <taxon>Ancylostoma</taxon>
    </lineage>
</organism>
<dbReference type="AlphaFoldDB" id="A0A0D6M905"/>
<evidence type="ECO:0000256" key="2">
    <source>
        <dbReference type="SAM" id="SignalP"/>
    </source>
</evidence>
<gene>
    <name evidence="3" type="ORF">ANCCEY_00912</name>
</gene>
<feature type="compositionally biased region" description="Pro residues" evidence="1">
    <location>
        <begin position="426"/>
        <end position="441"/>
    </location>
</feature>
<feature type="region of interest" description="Disordered" evidence="1">
    <location>
        <begin position="545"/>
        <end position="585"/>
    </location>
</feature>
<evidence type="ECO:0000313" key="3">
    <source>
        <dbReference type="EMBL" id="EPB79963.1"/>
    </source>
</evidence>
<feature type="region of interest" description="Disordered" evidence="1">
    <location>
        <begin position="426"/>
        <end position="446"/>
    </location>
</feature>
<evidence type="ECO:0000313" key="4">
    <source>
        <dbReference type="Proteomes" id="UP000054495"/>
    </source>
</evidence>
<reference evidence="3 4" key="1">
    <citation type="submission" date="2013-05" db="EMBL/GenBank/DDBJ databases">
        <title>Draft genome of the parasitic nematode Anyclostoma ceylanicum.</title>
        <authorList>
            <person name="Mitreva M."/>
        </authorList>
    </citation>
    <scope>NUCLEOTIDE SEQUENCE [LARGE SCALE GENOMIC DNA]</scope>
</reference>
<dbReference type="Proteomes" id="UP000054495">
    <property type="component" value="Unassembled WGS sequence"/>
</dbReference>
<dbReference type="EMBL" id="KE124786">
    <property type="protein sequence ID" value="EPB79963.1"/>
    <property type="molecule type" value="Genomic_DNA"/>
</dbReference>
<keyword evidence="2" id="KW-0732">Signal</keyword>
<accession>A0A0D6M905</accession>
<keyword evidence="4" id="KW-1185">Reference proteome</keyword>
<feature type="chain" id="PRO_5002307699" evidence="2">
    <location>
        <begin position="17"/>
        <end position="765"/>
    </location>
</feature>
<feature type="signal peptide" evidence="2">
    <location>
        <begin position="1"/>
        <end position="16"/>
    </location>
</feature>
<evidence type="ECO:0000256" key="1">
    <source>
        <dbReference type="SAM" id="MobiDB-lite"/>
    </source>
</evidence>
<feature type="region of interest" description="Disordered" evidence="1">
    <location>
        <begin position="657"/>
        <end position="677"/>
    </location>
</feature>
<protein>
    <submittedName>
        <fullName evidence="3">Uncharacterized protein</fullName>
    </submittedName>
</protein>
<proteinExistence type="predicted"/>
<name>A0A0D6M905_9BILA</name>